<dbReference type="InterPro" id="IPR006204">
    <property type="entry name" value="GHMP_kinase_N_dom"/>
</dbReference>
<dbReference type="Gene3D" id="3.30.230.10">
    <property type="match status" value="1"/>
</dbReference>
<dbReference type="KEGG" id="mmav:RE476_06690"/>
<sequence>MKKGSTGCGVVLDGGVHTTVTIGEEITNTEIFLNKNKVVGDTSRAVVEAITELPVKVESISDIPIGCGFGASGAGALGTAYALNYALGLDLTASKLNDIAHVAEVGNGSGLGDVTGQAHGGILIRKTPGAPSIASVDCIPSKENDVYCAVLGELSTKSVLSNPEMVKNINAAGKEAMKKLMQKPSVENFMTCSKEFTMQGKLASEKVLDAIEAADSIGVTASQAMLGNAVFSMPSPSTNYELEEIFSEFGTVLKFKVMTGSIKIT</sequence>
<gene>
    <name evidence="3" type="ORF">RE476_06690</name>
</gene>
<dbReference type="AlphaFoldDB" id="A0AA51UDD3"/>
<dbReference type="EC" id="2.7.1.169" evidence="1"/>
<comment type="similarity">
    <text evidence="1">Belongs to the GHMP kinase family. PoK subfamily.</text>
</comment>
<comment type="function">
    <text evidence="1">Phosphorylates (R)-pantoate to form (R)-4-phosphopantoate in the CoA biosynthesis pathway.</text>
</comment>
<dbReference type="GO" id="GO:0016301">
    <property type="term" value="F:kinase activity"/>
    <property type="evidence" value="ECO:0007669"/>
    <property type="project" value="UniProtKB-UniRule"/>
</dbReference>
<dbReference type="InterPro" id="IPR014721">
    <property type="entry name" value="Ribsml_uS5_D2-typ_fold_subgr"/>
</dbReference>
<keyword evidence="1" id="KW-0808">Transferase</keyword>
<dbReference type="Proteomes" id="UP001183006">
    <property type="component" value="Chromosome"/>
</dbReference>
<dbReference type="RefSeq" id="WP_309306891.1">
    <property type="nucleotide sequence ID" value="NZ_CP133594.1"/>
</dbReference>
<dbReference type="PANTHER" id="PTHR42282:SF1">
    <property type="entry name" value="PANTOATE KINASE"/>
    <property type="match status" value="1"/>
</dbReference>
<reference evidence="3" key="1">
    <citation type="submission" date="2023-08" db="EMBL/GenBank/DDBJ databases">
        <title>Methanolobus mangrovi sp. nov. and Methanolobus sediminis sp. nov, two novel methylotrophic methanogens isolated from mangrove sediments in China.</title>
        <authorList>
            <person name="Zhou J."/>
        </authorList>
    </citation>
    <scope>NUCLEOTIDE SEQUENCE</scope>
    <source>
        <strain evidence="3">FTZ2</strain>
    </source>
</reference>
<keyword evidence="1" id="KW-0547">Nucleotide-binding</keyword>
<keyword evidence="4" id="KW-1185">Reference proteome</keyword>
<dbReference type="PIRSF" id="PIRSF016896">
    <property type="entry name" value="GHMP_arc_MJ0969"/>
    <property type="match status" value="1"/>
</dbReference>
<dbReference type="GeneID" id="84229813"/>
<dbReference type="InterPro" id="IPR012043">
    <property type="entry name" value="PoK"/>
</dbReference>
<evidence type="ECO:0000313" key="4">
    <source>
        <dbReference type="Proteomes" id="UP001183006"/>
    </source>
</evidence>
<proteinExistence type="inferred from homology"/>
<keyword evidence="1" id="KW-0067">ATP-binding</keyword>
<dbReference type="EMBL" id="CP133594">
    <property type="protein sequence ID" value="WMW21105.1"/>
    <property type="molecule type" value="Genomic_DNA"/>
</dbReference>
<dbReference type="InterPro" id="IPR020568">
    <property type="entry name" value="Ribosomal_Su5_D2-typ_SF"/>
</dbReference>
<organism evidence="3 4">
    <name type="scientific">Methanolobus mangrovi</name>
    <dbReference type="NCBI Taxonomy" id="3072977"/>
    <lineage>
        <taxon>Archaea</taxon>
        <taxon>Methanobacteriati</taxon>
        <taxon>Methanobacteriota</taxon>
        <taxon>Stenosarchaea group</taxon>
        <taxon>Methanomicrobia</taxon>
        <taxon>Methanosarcinales</taxon>
        <taxon>Methanosarcinaceae</taxon>
        <taxon>Methanolobus</taxon>
    </lineage>
</organism>
<feature type="domain" description="GHMP kinase N-terminal" evidence="2">
    <location>
        <begin position="47"/>
        <end position="121"/>
    </location>
</feature>
<dbReference type="SUPFAM" id="SSF54211">
    <property type="entry name" value="Ribosomal protein S5 domain 2-like"/>
    <property type="match status" value="1"/>
</dbReference>
<keyword evidence="1 3" id="KW-0418">Kinase</keyword>
<dbReference type="Pfam" id="PF00288">
    <property type="entry name" value="GHMP_kinases_N"/>
    <property type="match status" value="1"/>
</dbReference>
<protein>
    <recommendedName>
        <fullName evidence="1">Pantoate kinase</fullName>
        <shortName evidence="1">PoK</shortName>
        <ecNumber evidence="1">2.7.1.169</ecNumber>
    </recommendedName>
</protein>
<evidence type="ECO:0000259" key="2">
    <source>
        <dbReference type="Pfam" id="PF00288"/>
    </source>
</evidence>
<evidence type="ECO:0000256" key="1">
    <source>
        <dbReference type="HAMAP-Rule" id="MF_02223"/>
    </source>
</evidence>
<dbReference type="GO" id="GO:0005524">
    <property type="term" value="F:ATP binding"/>
    <property type="evidence" value="ECO:0007669"/>
    <property type="project" value="UniProtKB-KW"/>
</dbReference>
<name>A0AA51UDD3_9EURY</name>
<accession>A0AA51UDD3</accession>
<dbReference type="GO" id="GO:0015937">
    <property type="term" value="P:coenzyme A biosynthetic process"/>
    <property type="evidence" value="ECO:0007669"/>
    <property type="project" value="UniProtKB-UniRule"/>
</dbReference>
<evidence type="ECO:0000313" key="3">
    <source>
        <dbReference type="EMBL" id="WMW21105.1"/>
    </source>
</evidence>
<dbReference type="HAMAP" id="MF_02223">
    <property type="entry name" value="Pantoate_kinase"/>
    <property type="match status" value="1"/>
</dbReference>
<dbReference type="PANTHER" id="PTHR42282">
    <property type="entry name" value="PANTOATE KINASE-RELATED"/>
    <property type="match status" value="1"/>
</dbReference>
<keyword evidence="1" id="KW-0173">Coenzyme A biosynthesis</keyword>
<comment type="pathway">
    <text evidence="1">Cofactor biosynthesis; coenzyme A biosynthesis.</text>
</comment>
<comment type="catalytic activity">
    <reaction evidence="1">
        <text>(R)-pantoate + ATP = (R)-4-phosphopantoate + ADP + H(+)</text>
        <dbReference type="Rhea" id="RHEA:28246"/>
        <dbReference type="ChEBI" id="CHEBI:15378"/>
        <dbReference type="ChEBI" id="CHEBI:15980"/>
        <dbReference type="ChEBI" id="CHEBI:30616"/>
        <dbReference type="ChEBI" id="CHEBI:61294"/>
        <dbReference type="ChEBI" id="CHEBI:456216"/>
        <dbReference type="EC" id="2.7.1.169"/>
    </reaction>
</comment>